<sequence>MAWAKYGWSGRSTLHVFEQEGGWHWGITIPRDQGSGGFKLVAFSTQVYVSESDARENGEDALRRRRDDDSVVVPQAGTINFHGAGGRALRDVDDSYGICLKKED</sequence>
<name>A0A1H7EEP3_9BURK</name>
<gene>
    <name evidence="1" type="ORF">SAMN05192539_105714</name>
</gene>
<organism evidence="1 2">
    <name type="scientific">Paraburkholderia diazotrophica</name>
    <dbReference type="NCBI Taxonomy" id="667676"/>
    <lineage>
        <taxon>Bacteria</taxon>
        <taxon>Pseudomonadati</taxon>
        <taxon>Pseudomonadota</taxon>
        <taxon>Betaproteobacteria</taxon>
        <taxon>Burkholderiales</taxon>
        <taxon>Burkholderiaceae</taxon>
        <taxon>Paraburkholderia</taxon>
    </lineage>
</organism>
<accession>A0A1H7EEP3</accession>
<evidence type="ECO:0000313" key="1">
    <source>
        <dbReference type="EMBL" id="SEK12308.1"/>
    </source>
</evidence>
<dbReference type="Proteomes" id="UP000198866">
    <property type="component" value="Unassembled WGS sequence"/>
</dbReference>
<dbReference type="AlphaFoldDB" id="A0A1H7EEP3"/>
<protein>
    <submittedName>
        <fullName evidence="1">Uncharacterized protein</fullName>
    </submittedName>
</protein>
<proteinExistence type="predicted"/>
<evidence type="ECO:0000313" key="2">
    <source>
        <dbReference type="Proteomes" id="UP000198866"/>
    </source>
</evidence>
<dbReference type="EMBL" id="FNYE01000057">
    <property type="protein sequence ID" value="SEK12308.1"/>
    <property type="molecule type" value="Genomic_DNA"/>
</dbReference>
<keyword evidence="2" id="KW-1185">Reference proteome</keyword>
<reference evidence="2" key="1">
    <citation type="submission" date="2016-10" db="EMBL/GenBank/DDBJ databases">
        <authorList>
            <person name="Varghese N."/>
            <person name="Submissions S."/>
        </authorList>
    </citation>
    <scope>NUCLEOTIDE SEQUENCE [LARGE SCALE GENOMIC DNA]</scope>
    <source>
        <strain evidence="2">LMG 26031</strain>
    </source>
</reference>